<dbReference type="InterPro" id="IPR029033">
    <property type="entry name" value="His_PPase_superfam"/>
</dbReference>
<dbReference type="GO" id="GO:0016791">
    <property type="term" value="F:phosphatase activity"/>
    <property type="evidence" value="ECO:0007669"/>
    <property type="project" value="TreeGrafter"/>
</dbReference>
<evidence type="ECO:0000256" key="2">
    <source>
        <dbReference type="PIRSR" id="PIRSR613078-2"/>
    </source>
</evidence>
<feature type="binding site" evidence="2">
    <location>
        <position position="57"/>
    </location>
    <ligand>
        <name>substrate</name>
    </ligand>
</feature>
<evidence type="ECO:0000313" key="4">
    <source>
        <dbReference type="Proteomes" id="UP000178367"/>
    </source>
</evidence>
<evidence type="ECO:0000313" key="3">
    <source>
        <dbReference type="EMBL" id="OGF26084.1"/>
    </source>
</evidence>
<name>A0A1F5SHE4_9BACT</name>
<dbReference type="STRING" id="1797994.A2227_02600"/>
<feature type="binding site" evidence="2">
    <location>
        <begin position="81"/>
        <end position="84"/>
    </location>
    <ligand>
        <name>substrate</name>
    </ligand>
</feature>
<feature type="binding site" evidence="2">
    <location>
        <position position="92"/>
    </location>
    <ligand>
        <name>substrate</name>
    </ligand>
</feature>
<dbReference type="PANTHER" id="PTHR48100">
    <property type="entry name" value="BROAD-SPECIFICITY PHOSPHATASE YOR283W-RELATED"/>
    <property type="match status" value="1"/>
</dbReference>
<dbReference type="CDD" id="cd07067">
    <property type="entry name" value="HP_PGM_like"/>
    <property type="match status" value="1"/>
</dbReference>
<sequence length="193" mass="22301">MSIYFARHGKTEYGEEHRLEGVSDSELTDEGKKQAGRLGLFLKDRNIKKIISSPLKRSRQTAAIVSGLTGADMNIDETWREMSYGAWDGKKKEDLKNLPDWQKRENNKYFFAHPEGESYDALYRRLEPAFGRLTDDWPLHNLLIVAHCGVLRAANKYFNKLNPEETAAYSPPHNELLIINKESRNLNINFLKF</sequence>
<dbReference type="SUPFAM" id="SSF53254">
    <property type="entry name" value="Phosphoglycerate mutase-like"/>
    <property type="match status" value="1"/>
</dbReference>
<accession>A0A1F5SHE4</accession>
<feature type="active site" description="Proton donor/acceptor" evidence="1">
    <location>
        <position position="81"/>
    </location>
</feature>
<dbReference type="Gene3D" id="3.40.50.1240">
    <property type="entry name" value="Phosphoglycerate mutase-like"/>
    <property type="match status" value="1"/>
</dbReference>
<proteinExistence type="predicted"/>
<dbReference type="PIRSF" id="PIRSF000709">
    <property type="entry name" value="6PFK_2-Ptase"/>
    <property type="match status" value="1"/>
</dbReference>
<comment type="caution">
    <text evidence="3">The sequence shown here is derived from an EMBL/GenBank/DDBJ whole genome shotgun (WGS) entry which is preliminary data.</text>
</comment>
<dbReference type="AlphaFoldDB" id="A0A1F5SHE4"/>
<feature type="active site" description="Tele-phosphohistidine intermediate" evidence="1">
    <location>
        <position position="8"/>
    </location>
</feature>
<dbReference type="SMART" id="SM00855">
    <property type="entry name" value="PGAM"/>
    <property type="match status" value="1"/>
</dbReference>
<dbReference type="Proteomes" id="UP000178367">
    <property type="component" value="Unassembled WGS sequence"/>
</dbReference>
<gene>
    <name evidence="3" type="ORF">A2227_02600</name>
</gene>
<protein>
    <recommendedName>
        <fullName evidence="5">Phosphoglycerate mutase</fullName>
    </recommendedName>
</protein>
<dbReference type="EMBL" id="MFGB01000017">
    <property type="protein sequence ID" value="OGF26084.1"/>
    <property type="molecule type" value="Genomic_DNA"/>
</dbReference>
<organism evidence="3 4">
    <name type="scientific">Candidatus Falkowbacteria bacterium RIFOXYA2_FULL_47_19</name>
    <dbReference type="NCBI Taxonomy" id="1797994"/>
    <lineage>
        <taxon>Bacteria</taxon>
        <taxon>Candidatus Falkowiibacteriota</taxon>
    </lineage>
</organism>
<reference evidence="3 4" key="1">
    <citation type="journal article" date="2016" name="Nat. Commun.">
        <title>Thousands of microbial genomes shed light on interconnected biogeochemical processes in an aquifer system.</title>
        <authorList>
            <person name="Anantharaman K."/>
            <person name="Brown C.T."/>
            <person name="Hug L.A."/>
            <person name="Sharon I."/>
            <person name="Castelle C.J."/>
            <person name="Probst A.J."/>
            <person name="Thomas B.C."/>
            <person name="Singh A."/>
            <person name="Wilkins M.J."/>
            <person name="Karaoz U."/>
            <person name="Brodie E.L."/>
            <person name="Williams K.H."/>
            <person name="Hubbard S.S."/>
            <person name="Banfield J.F."/>
        </authorList>
    </citation>
    <scope>NUCLEOTIDE SEQUENCE [LARGE SCALE GENOMIC DNA]</scope>
</reference>
<dbReference type="InterPro" id="IPR050275">
    <property type="entry name" value="PGM_Phosphatase"/>
</dbReference>
<evidence type="ECO:0008006" key="5">
    <source>
        <dbReference type="Google" id="ProtNLM"/>
    </source>
</evidence>
<dbReference type="InterPro" id="IPR013078">
    <property type="entry name" value="His_Pase_superF_clade-1"/>
</dbReference>
<evidence type="ECO:0000256" key="1">
    <source>
        <dbReference type="PIRSR" id="PIRSR613078-1"/>
    </source>
</evidence>
<dbReference type="Pfam" id="PF00300">
    <property type="entry name" value="His_Phos_1"/>
    <property type="match status" value="1"/>
</dbReference>